<dbReference type="EMBL" id="AFNH02001172">
    <property type="protein sequence ID" value="EZG43844.1"/>
    <property type="molecule type" value="Genomic_DNA"/>
</dbReference>
<gene>
    <name evidence="3" type="ORF">GNI_157260</name>
</gene>
<dbReference type="RefSeq" id="XP_011132965.1">
    <property type="nucleotide sequence ID" value="XM_011134663.1"/>
</dbReference>
<dbReference type="Proteomes" id="UP000019763">
    <property type="component" value="Unassembled WGS sequence"/>
</dbReference>
<feature type="compositionally biased region" description="Basic and acidic residues" evidence="1">
    <location>
        <begin position="967"/>
        <end position="976"/>
    </location>
</feature>
<evidence type="ECO:0000256" key="1">
    <source>
        <dbReference type="SAM" id="MobiDB-lite"/>
    </source>
</evidence>
<keyword evidence="2 3" id="KW-0812">Transmembrane</keyword>
<feature type="compositionally biased region" description="Basic residues" evidence="1">
    <location>
        <begin position="248"/>
        <end position="261"/>
    </location>
</feature>
<dbReference type="GeneID" id="22915458"/>
<proteinExistence type="predicted"/>
<feature type="compositionally biased region" description="Basic and acidic residues" evidence="1">
    <location>
        <begin position="984"/>
        <end position="1014"/>
    </location>
</feature>
<dbReference type="VEuPathDB" id="CryptoDB:GNI_157260"/>
<sequence length="1149" mass="128486">MKTILRLLTTKVFPRVNPHVPFEEVGILSRLVTDLGEDAPSPVGTIRVRCDQAAAFMAASWKHWGQSRPPERFRWQYVVRTQGRTWVSPVAAFAMDKGSPVRIVWQAADERRGGGGEGNGGAEHASGGGVSAGGVSATGSTDLSFECPLYDLCSDVVVEFYYRIAPPEVGEERAVTEIIFGTRHDRANSGSGDLRRSADFLSRTGYDLSRSGDLLPDAQGEASETEISTDWRLYGHVIVPIPSVMAYSKRKQRQQKRRSDLRRRSDPRGGAEMHAQSTDFRWKASEGSPSTLRRRIRLDTGDKDLFSPNPSSPSYMVVEDNNEDNGEDNDKRTVRRYGERRLEKSRYNLAGWLHVYPVGQQRDEHKYPRPMAGYPGVGMLSPKFSLGCVRIAVQLKLRYKGYMLAYMCNQNKPASIWTLPTTLDVQAFETSGSRLHWASTQLPLWIHCLMPYKHVYRHLYKSVYIKLYDFVCARVSKFNKNAESRRSQVEDENDEEDVVLQGMSSYIQVLFPVVSWVSIWLVTSLMPVALLPVSIFSVMILLSMPYWSLRDIRATGCQFRSVHPEKSRRKYTGEKKRVCPENWIPHAIGIRSSRNKNVSRWMNDYALSLRCPRELVSEQFKQEGYNIAALCEPAAASPPTGAAASAIASLGGLGGAGSNQASQEPPQSGANAVMYPSLIYPGNPFYESSIGSIFGRMDVSVYDPTNNERVFPVFSDDCPPVDVFKMRHLAIVVLEAVQFMFAINACFIEKIQLALNWTDPLLSRLTYIVIGVLAVQATITIWLLSLLPAWVLRTMFIFAPLFSLLLLLDSRFIKDYKLHRKLDQVLLNVSDAMVGSHMVGRVCVDAWDLMYSSGLMSWPERTKRIIELNEKAINRGKSGRVTAGSQKANPCPPSRMGLSKLGGTKSVPAPATTAEQNPGTGKTDWLDTFLGATPKRREEFNAKFSDAFHQARRWLPQIASQGSSGEAEGRSDDPLRRPSQSEAEALRGAESRAADDSRPADIRAADVRGTDRPVESGSLAGGPAGSSLIGCSPKITRASVNARLQSGETQAPVSRLRQICGAIFRYTLGFELKFIIYWLCRLPDRREIEHRQICATQWLSEDMDDLLPPSAIESFDVYVENLYSRIKNSTFLWERTLESESSNGRIDRR</sequence>
<feature type="region of interest" description="Disordered" evidence="1">
    <location>
        <begin position="877"/>
        <end position="925"/>
    </location>
</feature>
<feature type="transmembrane region" description="Helical" evidence="2">
    <location>
        <begin position="790"/>
        <end position="808"/>
    </location>
</feature>
<protein>
    <submittedName>
        <fullName evidence="3">Transmembrane protein</fullName>
    </submittedName>
</protein>
<comment type="caution">
    <text evidence="3">The sequence shown here is derived from an EMBL/GenBank/DDBJ whole genome shotgun (WGS) entry which is preliminary data.</text>
</comment>
<dbReference type="AlphaFoldDB" id="A0A023AYX8"/>
<name>A0A023AYX8_GRENI</name>
<dbReference type="eggNOG" id="ENOG502S9H6">
    <property type="taxonomic scope" value="Eukaryota"/>
</dbReference>
<keyword evidence="2" id="KW-1133">Transmembrane helix</keyword>
<keyword evidence="2" id="KW-0472">Membrane</keyword>
<feature type="region of interest" description="Disordered" evidence="1">
    <location>
        <begin position="958"/>
        <end position="1025"/>
    </location>
</feature>
<organism evidence="3 4">
    <name type="scientific">Gregarina niphandrodes</name>
    <name type="common">Septate eugregarine</name>
    <dbReference type="NCBI Taxonomy" id="110365"/>
    <lineage>
        <taxon>Eukaryota</taxon>
        <taxon>Sar</taxon>
        <taxon>Alveolata</taxon>
        <taxon>Apicomplexa</taxon>
        <taxon>Conoidasida</taxon>
        <taxon>Gregarinasina</taxon>
        <taxon>Eugregarinorida</taxon>
        <taxon>Gregarinidae</taxon>
        <taxon>Gregarina</taxon>
    </lineage>
</organism>
<feature type="transmembrane region" description="Helical" evidence="2">
    <location>
        <begin position="765"/>
        <end position="784"/>
    </location>
</feature>
<feature type="compositionally biased region" description="Basic and acidic residues" evidence="1">
    <location>
        <begin position="262"/>
        <end position="271"/>
    </location>
</feature>
<reference evidence="3" key="1">
    <citation type="submission" date="2013-12" db="EMBL/GenBank/DDBJ databases">
        <authorList>
            <person name="Omoto C.K."/>
            <person name="Sibley D."/>
            <person name="Venepally P."/>
            <person name="Hadjithomas M."/>
            <person name="Karamycheva S."/>
            <person name="Brunk B."/>
            <person name="Roos D."/>
            <person name="Caler E."/>
            <person name="Lorenzi H."/>
        </authorList>
    </citation>
    <scope>NUCLEOTIDE SEQUENCE</scope>
</reference>
<evidence type="ECO:0000313" key="4">
    <source>
        <dbReference type="Proteomes" id="UP000019763"/>
    </source>
</evidence>
<evidence type="ECO:0000256" key="2">
    <source>
        <dbReference type="SAM" id="Phobius"/>
    </source>
</evidence>
<accession>A0A023AYX8</accession>
<evidence type="ECO:0000313" key="3">
    <source>
        <dbReference type="EMBL" id="EZG43844.1"/>
    </source>
</evidence>
<feature type="region of interest" description="Disordered" evidence="1">
    <location>
        <begin position="246"/>
        <end position="332"/>
    </location>
</feature>
<keyword evidence="4" id="KW-1185">Reference proteome</keyword>